<proteinExistence type="inferred from homology"/>
<protein>
    <recommendedName>
        <fullName evidence="7">Sodium/potassium-transporting ATPase subunit beta-1-interacting protein</fullName>
        <shortName evidence="7">Na(+)/K(+)-transporting ATPase subunit beta-1-interacting protein</shortName>
    </recommendedName>
</protein>
<keyword evidence="6 7" id="KW-0472">Membrane</keyword>
<dbReference type="EMBL" id="RQTK01000240">
    <property type="protein sequence ID" value="RUS83522.1"/>
    <property type="molecule type" value="Genomic_DNA"/>
</dbReference>
<dbReference type="GO" id="GO:0005886">
    <property type="term" value="C:plasma membrane"/>
    <property type="evidence" value="ECO:0007669"/>
    <property type="project" value="UniProtKB-SubCell"/>
</dbReference>
<sequence length="432" mass="48357">TQRSLSASVRLCEEWEVKCTSGEIVQLFSSKNDMKLSFLNPAAKPCRYKEVYGIAINNIWKMEADDKWFTKALRTTLIVLFTLQLVSTLERQVFDFLGYMWAPIIGNFFQIIVVILGIFGACNFYRSFIVVYATWNLLWLGWNIFVICLYLEVGILNRDRERYILTIGTESKSWWLEHGIGCEVNQSSWLEDEAAESAEEGGRRIPPEDSVVGCILQYYYVEVIHAGVQCLLSLGGFVASCICIYSFIEGDDPMSSANDELEFVKMRYRAPTHTMSSYHDEREQYDSSDEHHSHHHMAFDNATINLSSEFSPPGTRHRGDVGGGGGGGGSSGGGGFSREMPPSYDTTMRNHHHHHHSAQATAAANQYYATDRQSVRSKASVRSKRSAGHRGGATGGAGPGSSTTYSEPVRDLPWVQITPSSHAENHLIRHYP</sequence>
<evidence type="ECO:0000313" key="9">
    <source>
        <dbReference type="EMBL" id="RUS83522.1"/>
    </source>
</evidence>
<evidence type="ECO:0000256" key="8">
    <source>
        <dbReference type="SAM" id="MobiDB-lite"/>
    </source>
</evidence>
<reference evidence="9 10" key="1">
    <citation type="submission" date="2019-01" db="EMBL/GenBank/DDBJ databases">
        <title>A draft genome assembly of the solar-powered sea slug Elysia chlorotica.</title>
        <authorList>
            <person name="Cai H."/>
            <person name="Li Q."/>
            <person name="Fang X."/>
            <person name="Li J."/>
            <person name="Curtis N.E."/>
            <person name="Altenburger A."/>
            <person name="Shibata T."/>
            <person name="Feng M."/>
            <person name="Maeda T."/>
            <person name="Schwartz J.A."/>
            <person name="Shigenobu S."/>
            <person name="Lundholm N."/>
            <person name="Nishiyama T."/>
            <person name="Yang H."/>
            <person name="Hasebe M."/>
            <person name="Li S."/>
            <person name="Pierce S.K."/>
            <person name="Wang J."/>
        </authorList>
    </citation>
    <scope>NUCLEOTIDE SEQUENCE [LARGE SCALE GENOMIC DNA]</scope>
    <source>
        <strain evidence="9">EC2010</strain>
        <tissue evidence="9">Whole organism of an adult</tissue>
    </source>
</reference>
<feature type="transmembrane region" description="Helical" evidence="7">
    <location>
        <begin position="137"/>
        <end position="156"/>
    </location>
</feature>
<evidence type="ECO:0000256" key="5">
    <source>
        <dbReference type="ARBA" id="ARBA00022989"/>
    </source>
</evidence>
<feature type="non-terminal residue" evidence="9">
    <location>
        <position position="1"/>
    </location>
</feature>
<feature type="region of interest" description="Disordered" evidence="8">
    <location>
        <begin position="305"/>
        <end position="407"/>
    </location>
</feature>
<dbReference type="PANTHER" id="PTHR13084">
    <property type="entry name" value="T-CELL LYMPHOMA BREAKPOINT-ASSOCIATED TARGET 1-RELATED"/>
    <property type="match status" value="1"/>
</dbReference>
<gene>
    <name evidence="9" type="ORF">EGW08_008701</name>
</gene>
<evidence type="ECO:0000313" key="10">
    <source>
        <dbReference type="Proteomes" id="UP000271974"/>
    </source>
</evidence>
<keyword evidence="5 7" id="KW-1133">Transmembrane helix</keyword>
<dbReference type="Proteomes" id="UP000271974">
    <property type="component" value="Unassembled WGS sequence"/>
</dbReference>
<feature type="compositionally biased region" description="Gly residues" evidence="8">
    <location>
        <begin position="389"/>
        <end position="399"/>
    </location>
</feature>
<feature type="compositionally biased region" description="Basic residues" evidence="8">
    <location>
        <begin position="379"/>
        <end position="388"/>
    </location>
</feature>
<feature type="compositionally biased region" description="Gly residues" evidence="8">
    <location>
        <begin position="321"/>
        <end position="336"/>
    </location>
</feature>
<feature type="compositionally biased region" description="Low complexity" evidence="8">
    <location>
        <begin position="358"/>
        <end position="378"/>
    </location>
</feature>
<evidence type="ECO:0000256" key="1">
    <source>
        <dbReference type="ARBA" id="ARBA00004651"/>
    </source>
</evidence>
<evidence type="ECO:0000256" key="4">
    <source>
        <dbReference type="ARBA" id="ARBA00022692"/>
    </source>
</evidence>
<evidence type="ECO:0000256" key="2">
    <source>
        <dbReference type="ARBA" id="ARBA00006364"/>
    </source>
</evidence>
<keyword evidence="3 7" id="KW-1003">Cell membrane</keyword>
<name>A0A3S0ZNZ9_ELYCH</name>
<keyword evidence="4 7" id="KW-0812">Transmembrane</keyword>
<feature type="region of interest" description="Disordered" evidence="8">
    <location>
        <begin position="275"/>
        <end position="294"/>
    </location>
</feature>
<keyword evidence="10" id="KW-1185">Reference proteome</keyword>
<accession>A0A3S0ZNZ9</accession>
<feature type="transmembrane region" description="Helical" evidence="7">
    <location>
        <begin position="99"/>
        <end position="125"/>
    </location>
</feature>
<comment type="caution">
    <text evidence="9">The sequence shown here is derived from an EMBL/GenBank/DDBJ whole genome shotgun (WGS) entry which is preliminary data.</text>
</comment>
<evidence type="ECO:0000256" key="3">
    <source>
        <dbReference type="ARBA" id="ARBA00022475"/>
    </source>
</evidence>
<dbReference type="PANTHER" id="PTHR13084:SF6">
    <property type="entry name" value="SODIUM_POTASSIUM-TRANSPORTING ATPASE SUBUNIT BETA-1-INTERACTING PROTEIN"/>
    <property type="match status" value="1"/>
</dbReference>
<feature type="transmembrane region" description="Helical" evidence="7">
    <location>
        <begin position="68"/>
        <end position="87"/>
    </location>
</feature>
<evidence type="ECO:0000256" key="6">
    <source>
        <dbReference type="ARBA" id="ARBA00023136"/>
    </source>
</evidence>
<dbReference type="InterPro" id="IPR008516">
    <property type="entry name" value="Na/K-Atpase_Interacting"/>
</dbReference>
<dbReference type="Pfam" id="PF05640">
    <property type="entry name" value="NKAIN"/>
    <property type="match status" value="1"/>
</dbReference>
<evidence type="ECO:0000256" key="7">
    <source>
        <dbReference type="RuleBase" id="RU368041"/>
    </source>
</evidence>
<comment type="similarity">
    <text evidence="2 7">Belongs to the NKAIN family.</text>
</comment>
<organism evidence="9 10">
    <name type="scientific">Elysia chlorotica</name>
    <name type="common">Eastern emerald elysia</name>
    <name type="synonym">Sea slug</name>
    <dbReference type="NCBI Taxonomy" id="188477"/>
    <lineage>
        <taxon>Eukaryota</taxon>
        <taxon>Metazoa</taxon>
        <taxon>Spiralia</taxon>
        <taxon>Lophotrochozoa</taxon>
        <taxon>Mollusca</taxon>
        <taxon>Gastropoda</taxon>
        <taxon>Heterobranchia</taxon>
        <taxon>Euthyneura</taxon>
        <taxon>Panpulmonata</taxon>
        <taxon>Sacoglossa</taxon>
        <taxon>Placobranchoidea</taxon>
        <taxon>Plakobranchidae</taxon>
        <taxon>Elysia</taxon>
    </lineage>
</organism>
<dbReference type="OrthoDB" id="10050321at2759"/>
<comment type="subcellular location">
    <subcellularLocation>
        <location evidence="1 7">Cell membrane</location>
        <topology evidence="1 7">Multi-pass membrane protein</topology>
    </subcellularLocation>
</comment>
<feature type="compositionally biased region" description="Basic and acidic residues" evidence="8">
    <location>
        <begin position="278"/>
        <end position="292"/>
    </location>
</feature>
<dbReference type="GO" id="GO:0002028">
    <property type="term" value="P:regulation of sodium ion transport"/>
    <property type="evidence" value="ECO:0007669"/>
    <property type="project" value="UniProtKB-UniRule"/>
</dbReference>
<dbReference type="AlphaFoldDB" id="A0A3S0ZNZ9"/>